<dbReference type="RefSeq" id="WP_169345454.1">
    <property type="nucleotide sequence ID" value="NZ_JABBJJ010000057.1"/>
</dbReference>
<comment type="caution">
    <text evidence="3">The sequence shown here is derived from an EMBL/GenBank/DDBJ whole genome shotgun (WGS) entry which is preliminary data.</text>
</comment>
<evidence type="ECO:0000259" key="2">
    <source>
        <dbReference type="Pfam" id="PF13005"/>
    </source>
</evidence>
<accession>A0A848LG73</accession>
<feature type="domain" description="Transposase IS66 zinc-finger binding" evidence="2">
    <location>
        <begin position="98"/>
        <end position="142"/>
    </location>
</feature>
<proteinExistence type="predicted"/>
<evidence type="ECO:0000313" key="4">
    <source>
        <dbReference type="Proteomes" id="UP000518300"/>
    </source>
</evidence>
<evidence type="ECO:0000313" key="3">
    <source>
        <dbReference type="EMBL" id="NMO16165.1"/>
    </source>
</evidence>
<organism evidence="3 4">
    <name type="scientific">Pyxidicoccus fallax</name>
    <dbReference type="NCBI Taxonomy" id="394095"/>
    <lineage>
        <taxon>Bacteria</taxon>
        <taxon>Pseudomonadati</taxon>
        <taxon>Myxococcota</taxon>
        <taxon>Myxococcia</taxon>
        <taxon>Myxococcales</taxon>
        <taxon>Cystobacterineae</taxon>
        <taxon>Myxococcaceae</taxon>
        <taxon>Pyxidicoccus</taxon>
    </lineage>
</organism>
<keyword evidence="4" id="KW-1185">Reference proteome</keyword>
<protein>
    <recommendedName>
        <fullName evidence="2">Transposase IS66 zinc-finger binding domain-containing protein</fullName>
    </recommendedName>
</protein>
<dbReference type="EMBL" id="JABBJJ010000057">
    <property type="protein sequence ID" value="NMO16165.1"/>
    <property type="molecule type" value="Genomic_DNA"/>
</dbReference>
<dbReference type="Pfam" id="PF13005">
    <property type="entry name" value="zf-IS66"/>
    <property type="match status" value="1"/>
</dbReference>
<feature type="compositionally biased region" description="Basic and acidic residues" evidence="1">
    <location>
        <begin position="53"/>
        <end position="71"/>
    </location>
</feature>
<dbReference type="InterPro" id="IPR024474">
    <property type="entry name" value="Znf_dom_IS66"/>
</dbReference>
<evidence type="ECO:0000256" key="1">
    <source>
        <dbReference type="SAM" id="MobiDB-lite"/>
    </source>
</evidence>
<feature type="compositionally biased region" description="Basic and acidic residues" evidence="1">
    <location>
        <begin position="79"/>
        <end position="88"/>
    </location>
</feature>
<name>A0A848LG73_9BACT</name>
<gene>
    <name evidence="3" type="ORF">HG543_15090</name>
</gene>
<dbReference type="AlphaFoldDB" id="A0A848LG73"/>
<sequence>MPRVLPLDHHCPWREEAEELKERLSSLEGKMAALERHVFGRRAERLPPVAAELREEATSAESKSARDEAAQKKRRERAARKAQECPTREIRHAVPADERHCPACGSEELKPVGKGRTSEVYEYIPARFERQVHVREVLGCKCGQVLPRTFVNGRVIRLVDGHRRRRVSARQAA</sequence>
<dbReference type="Proteomes" id="UP000518300">
    <property type="component" value="Unassembled WGS sequence"/>
</dbReference>
<reference evidence="3 4" key="1">
    <citation type="submission" date="2020-04" db="EMBL/GenBank/DDBJ databases">
        <title>Draft genome of Pyxidicoccus fallax type strain.</title>
        <authorList>
            <person name="Whitworth D.E."/>
        </authorList>
    </citation>
    <scope>NUCLEOTIDE SEQUENCE [LARGE SCALE GENOMIC DNA]</scope>
    <source>
        <strain evidence="3 4">DSM 14698</strain>
    </source>
</reference>
<feature type="region of interest" description="Disordered" evidence="1">
    <location>
        <begin position="53"/>
        <end position="88"/>
    </location>
</feature>